<name>A0A8H7GR36_9ASCO</name>
<comment type="caution">
    <text evidence="3">The sequence shown here is derived from an EMBL/GenBank/DDBJ whole genome shotgun (WGS) entry which is preliminary data.</text>
</comment>
<accession>A0A8H7GR36</accession>
<evidence type="ECO:0000256" key="1">
    <source>
        <dbReference type="ARBA" id="ARBA00022741"/>
    </source>
</evidence>
<dbReference type="AlphaFoldDB" id="A0A8H7GR36"/>
<evidence type="ECO:0000313" key="4">
    <source>
        <dbReference type="Proteomes" id="UP000649328"/>
    </source>
</evidence>
<proteinExistence type="predicted"/>
<keyword evidence="2" id="KW-0067">ATP-binding</keyword>
<evidence type="ECO:0000256" key="2">
    <source>
        <dbReference type="ARBA" id="ARBA00022840"/>
    </source>
</evidence>
<dbReference type="EMBL" id="JACBPP010000007">
    <property type="protein sequence ID" value="KAF8000203.1"/>
    <property type="molecule type" value="Genomic_DNA"/>
</dbReference>
<keyword evidence="1" id="KW-0547">Nucleotide-binding</keyword>
<dbReference type="PANTHER" id="PTHR48103">
    <property type="entry name" value="MIDASIN-RELATED"/>
    <property type="match status" value="1"/>
</dbReference>
<dbReference type="PANTHER" id="PTHR48103:SF2">
    <property type="entry name" value="MIDASIN"/>
    <property type="match status" value="1"/>
</dbReference>
<dbReference type="GO" id="GO:0000055">
    <property type="term" value="P:ribosomal large subunit export from nucleus"/>
    <property type="evidence" value="ECO:0007669"/>
    <property type="project" value="TreeGrafter"/>
</dbReference>
<dbReference type="Proteomes" id="UP000649328">
    <property type="component" value="Unassembled WGS sequence"/>
</dbReference>
<dbReference type="GO" id="GO:0000027">
    <property type="term" value="P:ribosomal large subunit assembly"/>
    <property type="evidence" value="ECO:0007669"/>
    <property type="project" value="TreeGrafter"/>
</dbReference>
<dbReference type="OrthoDB" id="5186at2759"/>
<sequence>MNKTLGSSSVLSEKVMLYFINLCFSQTKMGDERLSAVVVLPQDEAEEQAAQEGSLYKHKDTDDAERDFKELFPDYEDVMDIGEETGKATEAFDEVHYELAVLYVNHYLREKELSLSDIVQQGATLCSELQSAKPDVVYGPNSASQLSALLIAMKSSHESFASDTHEEVNFYHDPCPSQVQKGYESVAALLAQWPEHATLQTISRYADEFLSYPSSFPLNKLLFKIEILHNSLNEWEKFASSQVTLKTHFEDITNLIVSWRKLELTSWKSLFRFEDKTFEKSVGKWWFHLFDSVVIPYLQDDETDETDEKTDEKPSVVQVLGALNVFMSQTNFGEFQPRLDLVRALRNHISSLASADSDILNGLGNFIAFYEQFLPIIEETVRQTKKTLEKDVSEVILLASWKDVNIDALKQSSRKSHNNLYKVIRKYRALLSTPVAPLVEAGIPKDSAVISSTAHDAKQIRFAELSNAEKLAVLQACQTTTKWSERPTRLRNIEIVEK</sequence>
<reference evidence="3" key="1">
    <citation type="submission" date="2020-10" db="EMBL/GenBank/DDBJ databases">
        <title>The Whole-Genome Sequence of Metschnikowia persimmonesis, a Novel Endophytic Yeast Species Isolated from Medicinal Plant Diospyros kaki Thumb.</title>
        <authorList>
            <person name="Rahmat E."/>
            <person name="Kang Y."/>
        </authorList>
    </citation>
    <scope>NUCLEOTIDE SEQUENCE</scope>
    <source>
        <strain evidence="3">KIOM G15050</strain>
    </source>
</reference>
<keyword evidence="4" id="KW-1185">Reference proteome</keyword>
<dbReference type="GO" id="GO:0005634">
    <property type="term" value="C:nucleus"/>
    <property type="evidence" value="ECO:0007669"/>
    <property type="project" value="TreeGrafter"/>
</dbReference>
<protein>
    <submittedName>
        <fullName evidence="3">Uncharacterized protein</fullName>
    </submittedName>
</protein>
<dbReference type="GO" id="GO:0030687">
    <property type="term" value="C:preribosome, large subunit precursor"/>
    <property type="evidence" value="ECO:0007669"/>
    <property type="project" value="TreeGrafter"/>
</dbReference>
<gene>
    <name evidence="3" type="ORF">HF325_005132</name>
</gene>
<organism evidence="3 4">
    <name type="scientific">Metschnikowia pulcherrima</name>
    <dbReference type="NCBI Taxonomy" id="27326"/>
    <lineage>
        <taxon>Eukaryota</taxon>
        <taxon>Fungi</taxon>
        <taxon>Dikarya</taxon>
        <taxon>Ascomycota</taxon>
        <taxon>Saccharomycotina</taxon>
        <taxon>Pichiomycetes</taxon>
        <taxon>Metschnikowiaceae</taxon>
        <taxon>Metschnikowia</taxon>
    </lineage>
</organism>
<evidence type="ECO:0000313" key="3">
    <source>
        <dbReference type="EMBL" id="KAF8000203.1"/>
    </source>
</evidence>
<dbReference type="GO" id="GO:0005524">
    <property type="term" value="F:ATP binding"/>
    <property type="evidence" value="ECO:0007669"/>
    <property type="project" value="UniProtKB-KW"/>
</dbReference>